<evidence type="ECO:0000256" key="5">
    <source>
        <dbReference type="ARBA" id="ARBA00023004"/>
    </source>
</evidence>
<dbReference type="CDD" id="cd08879">
    <property type="entry name" value="RHO_alpha_C_AntDO-like"/>
    <property type="match status" value="1"/>
</dbReference>
<keyword evidence="9" id="KW-1185">Reference proteome</keyword>
<dbReference type="InterPro" id="IPR001663">
    <property type="entry name" value="Rng_hydr_dOase-A"/>
</dbReference>
<name>A0ABQ6A7E2_9PROT</name>
<dbReference type="PRINTS" id="PR00090">
    <property type="entry name" value="RNGDIOXGNASE"/>
</dbReference>
<dbReference type="PROSITE" id="PS51296">
    <property type="entry name" value="RIESKE"/>
    <property type="match status" value="1"/>
</dbReference>
<keyword evidence="5" id="KW-0408">Iron</keyword>
<evidence type="ECO:0000259" key="7">
    <source>
        <dbReference type="PROSITE" id="PS51296"/>
    </source>
</evidence>
<evidence type="ECO:0000256" key="2">
    <source>
        <dbReference type="ARBA" id="ARBA00022714"/>
    </source>
</evidence>
<dbReference type="Gene3D" id="2.102.10.10">
    <property type="entry name" value="Rieske [2Fe-2S] iron-sulphur domain"/>
    <property type="match status" value="1"/>
</dbReference>
<evidence type="ECO:0000313" key="8">
    <source>
        <dbReference type="EMBL" id="GLR67197.1"/>
    </source>
</evidence>
<dbReference type="Pfam" id="PF00848">
    <property type="entry name" value="Ring_hydroxyl_A"/>
    <property type="match status" value="1"/>
</dbReference>
<dbReference type="Gene3D" id="3.90.380.10">
    <property type="entry name" value="Naphthalene 1,2-dioxygenase Alpha Subunit, Chain A, domain 1"/>
    <property type="match status" value="1"/>
</dbReference>
<organism evidence="8 9">
    <name type="scientific">Acidocella aquatica</name>
    <dbReference type="NCBI Taxonomy" id="1922313"/>
    <lineage>
        <taxon>Bacteria</taxon>
        <taxon>Pseudomonadati</taxon>
        <taxon>Pseudomonadota</taxon>
        <taxon>Alphaproteobacteria</taxon>
        <taxon>Acetobacterales</taxon>
        <taxon>Acidocellaceae</taxon>
        <taxon>Acidocella</taxon>
    </lineage>
</organism>
<accession>A0ABQ6A7E2</accession>
<dbReference type="InterPro" id="IPR015879">
    <property type="entry name" value="Ring_hydroxy_dOase_asu_C_dom"/>
</dbReference>
<dbReference type="SUPFAM" id="SSF55961">
    <property type="entry name" value="Bet v1-like"/>
    <property type="match status" value="1"/>
</dbReference>
<feature type="domain" description="Rieske" evidence="7">
    <location>
        <begin position="44"/>
        <end position="154"/>
    </location>
</feature>
<comment type="caution">
    <text evidence="8">The sequence shown here is derived from an EMBL/GenBank/DDBJ whole genome shotgun (WGS) entry which is preliminary data.</text>
</comment>
<dbReference type="EMBL" id="BSOS01000065">
    <property type="protein sequence ID" value="GLR67197.1"/>
    <property type="molecule type" value="Genomic_DNA"/>
</dbReference>
<dbReference type="RefSeq" id="WP_284257925.1">
    <property type="nucleotide sequence ID" value="NZ_BSOS01000065.1"/>
</dbReference>
<dbReference type="InterPro" id="IPR036922">
    <property type="entry name" value="Rieske_2Fe-2S_sf"/>
</dbReference>
<keyword evidence="8" id="KW-0223">Dioxygenase</keyword>
<evidence type="ECO:0000256" key="4">
    <source>
        <dbReference type="ARBA" id="ARBA00023002"/>
    </source>
</evidence>
<dbReference type="PANTHER" id="PTHR43756:SF1">
    <property type="entry name" value="3-PHENYLPROPIONATE_CINNAMIC ACID DIOXYGENASE SUBUNIT ALPHA"/>
    <property type="match status" value="1"/>
</dbReference>
<dbReference type="PANTHER" id="PTHR43756">
    <property type="entry name" value="CHOLINE MONOOXYGENASE, CHLOROPLASTIC"/>
    <property type="match status" value="1"/>
</dbReference>
<dbReference type="GO" id="GO:0051213">
    <property type="term" value="F:dioxygenase activity"/>
    <property type="evidence" value="ECO:0007669"/>
    <property type="project" value="UniProtKB-KW"/>
</dbReference>
<keyword evidence="4" id="KW-0560">Oxidoreductase</keyword>
<evidence type="ECO:0000256" key="1">
    <source>
        <dbReference type="ARBA" id="ARBA00008751"/>
    </source>
</evidence>
<keyword evidence="2" id="KW-0001">2Fe-2S</keyword>
<evidence type="ECO:0000313" key="9">
    <source>
        <dbReference type="Proteomes" id="UP001156641"/>
    </source>
</evidence>
<evidence type="ECO:0000256" key="3">
    <source>
        <dbReference type="ARBA" id="ARBA00022723"/>
    </source>
</evidence>
<evidence type="ECO:0000256" key="6">
    <source>
        <dbReference type="ARBA" id="ARBA00023014"/>
    </source>
</evidence>
<protein>
    <submittedName>
        <fullName evidence="8">Aromatic-ring-hydroxylating dioxygenase subunit alpha</fullName>
    </submittedName>
</protein>
<keyword evidence="3" id="KW-0479">Metal-binding</keyword>
<sequence>MPHAIGPAVKIDTARGTFNVARRNFVDPGILQAEHDRIFDHCWLYLGHESELREPGAFLTRAVGGRNLLFTRDNQGKLNAMLNACPHRGAQVCRERSGVAKTFQCFYHGWVFGTNGALRGLPGADAYQPDFQQRPETQMTHVPRLECFRGFVFVNFDRDAVSLEDYLGNAKEYLELVADHSEAGMAIVGGTQEYAIRANWKLLAENSFDGYHAATNHATYLDYLKSTTGGLVPIALSGTGRALGNGHGVVEYKAPWGRPIAQWIPAWGEEGKARVDAIYQKLVERHGEARAERIAHSNRNLVIFPNLVVNDIMAVTVRTFYPKAPDLMAVNGWALAPQGEHADDRQARLYNFLEFLGPGGFATPDDIEALEQCQAGFSNMREAPWNDISRGMGRQTPAYDDEAQTRSFWTEWNRRLFGDQA</sequence>
<gene>
    <name evidence="8" type="ORF">GCM10010909_18780</name>
</gene>
<dbReference type="Pfam" id="PF00355">
    <property type="entry name" value="Rieske"/>
    <property type="match status" value="1"/>
</dbReference>
<keyword evidence="6" id="KW-0411">Iron-sulfur</keyword>
<dbReference type="InterPro" id="IPR017941">
    <property type="entry name" value="Rieske_2Fe-2S"/>
</dbReference>
<dbReference type="SUPFAM" id="SSF50022">
    <property type="entry name" value="ISP domain"/>
    <property type="match status" value="1"/>
</dbReference>
<dbReference type="CDD" id="cd03469">
    <property type="entry name" value="Rieske_RO_Alpha_N"/>
    <property type="match status" value="1"/>
</dbReference>
<comment type="similarity">
    <text evidence="1">Belongs to the bacterial ring-hydroxylating dioxygenase alpha subunit family.</text>
</comment>
<dbReference type="Proteomes" id="UP001156641">
    <property type="component" value="Unassembled WGS sequence"/>
</dbReference>
<reference evidence="9" key="1">
    <citation type="journal article" date="2019" name="Int. J. Syst. Evol. Microbiol.">
        <title>The Global Catalogue of Microorganisms (GCM) 10K type strain sequencing project: providing services to taxonomists for standard genome sequencing and annotation.</title>
        <authorList>
            <consortium name="The Broad Institute Genomics Platform"/>
            <consortium name="The Broad Institute Genome Sequencing Center for Infectious Disease"/>
            <person name="Wu L."/>
            <person name="Ma J."/>
        </authorList>
    </citation>
    <scope>NUCLEOTIDE SEQUENCE [LARGE SCALE GENOMIC DNA]</scope>
    <source>
        <strain evidence="9">NBRC 112502</strain>
    </source>
</reference>
<proteinExistence type="inferred from homology"/>